<dbReference type="AlphaFoldDB" id="A0A1X1YI69"/>
<evidence type="ECO:0000313" key="4">
    <source>
        <dbReference type="EMBL" id="ORW10725.1"/>
    </source>
</evidence>
<dbReference type="EMBL" id="LQPG01000020">
    <property type="protein sequence ID" value="ORW10725.1"/>
    <property type="molecule type" value="Genomic_DNA"/>
</dbReference>
<comment type="caution">
    <text evidence="4">The sequence shown here is derived from an EMBL/GenBank/DDBJ whole genome shotgun (WGS) entry which is preliminary data.</text>
</comment>
<dbReference type="InterPro" id="IPR010985">
    <property type="entry name" value="Ribbon_hlx_hlx"/>
</dbReference>
<comment type="similarity">
    <text evidence="2">Belongs to the TacA antitoxin family.</text>
</comment>
<dbReference type="InterPro" id="IPR014795">
    <property type="entry name" value="TacA_1-like"/>
</dbReference>
<keyword evidence="1" id="KW-1277">Toxin-antitoxin system</keyword>
<evidence type="ECO:0000313" key="5">
    <source>
        <dbReference type="Proteomes" id="UP000193866"/>
    </source>
</evidence>
<evidence type="ECO:0000256" key="2">
    <source>
        <dbReference type="ARBA" id="ARBA00049988"/>
    </source>
</evidence>
<dbReference type="GO" id="GO:0006355">
    <property type="term" value="P:regulation of DNA-templated transcription"/>
    <property type="evidence" value="ECO:0007669"/>
    <property type="project" value="InterPro"/>
</dbReference>
<feature type="compositionally biased region" description="Basic and acidic residues" evidence="3">
    <location>
        <begin position="60"/>
        <end position="70"/>
    </location>
</feature>
<accession>A0A1X1YI69</accession>
<dbReference type="RefSeq" id="WP_085264995.1">
    <property type="nucleotide sequence ID" value="NZ_JACKVG010000022.1"/>
</dbReference>
<organism evidence="4 5">
    <name type="scientific">Mycolicibacter longobardus</name>
    <dbReference type="NCBI Taxonomy" id="1108812"/>
    <lineage>
        <taxon>Bacteria</taxon>
        <taxon>Bacillati</taxon>
        <taxon>Actinomycetota</taxon>
        <taxon>Actinomycetes</taxon>
        <taxon>Mycobacteriales</taxon>
        <taxon>Mycobacteriaceae</taxon>
        <taxon>Mycolicibacter</taxon>
    </lineage>
</organism>
<dbReference type="Proteomes" id="UP000193866">
    <property type="component" value="Unassembled WGS sequence"/>
</dbReference>
<name>A0A1X1YI69_9MYCO</name>
<evidence type="ECO:0000256" key="1">
    <source>
        <dbReference type="ARBA" id="ARBA00022649"/>
    </source>
</evidence>
<feature type="region of interest" description="Disordered" evidence="3">
    <location>
        <begin position="60"/>
        <end position="80"/>
    </location>
</feature>
<reference evidence="4 5" key="1">
    <citation type="submission" date="2016-01" db="EMBL/GenBank/DDBJ databases">
        <title>The new phylogeny of the genus Mycobacterium.</title>
        <authorList>
            <person name="Tarcisio F."/>
            <person name="Conor M."/>
            <person name="Antonella G."/>
            <person name="Elisabetta G."/>
            <person name="Giulia F.S."/>
            <person name="Sara T."/>
            <person name="Anna F."/>
            <person name="Clotilde B."/>
            <person name="Roberto B."/>
            <person name="Veronica D.S."/>
            <person name="Fabio R."/>
            <person name="Monica P."/>
            <person name="Olivier J."/>
            <person name="Enrico T."/>
            <person name="Nicola S."/>
        </authorList>
    </citation>
    <scope>NUCLEOTIDE SEQUENCE [LARGE SCALE GENOMIC DNA]</scope>
    <source>
        <strain evidence="4 5">DSM 45394</strain>
    </source>
</reference>
<proteinExistence type="inferred from homology"/>
<dbReference type="OrthoDB" id="4741489at2"/>
<sequence length="80" mass="8820">MAETLTIRLDADDRAVLEEAARKQGKGLSAFVREIAEATARQVRREAIRADGERVMAHLGEHPEARRELDELGAPQADLA</sequence>
<dbReference type="Gene3D" id="1.20.5.780">
    <property type="entry name" value="Single helix bin"/>
    <property type="match status" value="1"/>
</dbReference>
<protein>
    <submittedName>
        <fullName evidence="4">CopG family transcriptional regulator</fullName>
    </submittedName>
</protein>
<evidence type="ECO:0000256" key="3">
    <source>
        <dbReference type="SAM" id="MobiDB-lite"/>
    </source>
</evidence>
<gene>
    <name evidence="4" type="ORF">AWC16_13380</name>
</gene>
<keyword evidence="5" id="KW-1185">Reference proteome</keyword>
<dbReference type="Pfam" id="PF08681">
    <property type="entry name" value="TacA1"/>
    <property type="match status" value="1"/>
</dbReference>
<dbReference type="STRING" id="1108812.AWC16_13380"/>
<dbReference type="SUPFAM" id="SSF47598">
    <property type="entry name" value="Ribbon-helix-helix"/>
    <property type="match status" value="1"/>
</dbReference>